<reference evidence="7 8" key="1">
    <citation type="submission" date="2020-08" db="EMBL/GenBank/DDBJ databases">
        <title>Sequencing the genomes of 1000 actinobacteria strains.</title>
        <authorList>
            <person name="Klenk H.-P."/>
        </authorList>
    </citation>
    <scope>NUCLEOTIDE SEQUENCE [LARGE SCALE GENOMIC DNA]</scope>
    <source>
        <strain evidence="7 8">DSM 44320</strain>
    </source>
</reference>
<dbReference type="InterPro" id="IPR011701">
    <property type="entry name" value="MFS"/>
</dbReference>
<sequence>MAGTVKPSESTDQSVGFRDVFAVAEYRRLWSATVISELGDQLARVAVVILVYQRTSSAWLTALSYAISYLPAIMGGSLLAVLADRYPRRNVMVSADLLRAILVLLLAIPAMPLVVLYLLLFAVQALESPARAARAAILPQMLAGERYTVGVAAYHVTNQFTYVAGFLVGGLVVVATGPRLAFAIDAATFLVSALIVARLGAYAPAEPERAAKARLRDRVRTITARPRLRWLAMLAMLAAFSMTPLALAVPYGRQIGLDEDLSSLLMAAIPAGYVAGTFVLTRRVRPQARPRLLGPMALASFLPLMGAALVPPLPVMLALLVVCGALTAYQVVANAEFVALVPDEQRGGAIGVVAATLTAVQGLAMVVAGVVAEFAGAGGAIAIFGASGALAALLLLRAAGSRAEVVAG</sequence>
<evidence type="ECO:0000256" key="2">
    <source>
        <dbReference type="ARBA" id="ARBA00022475"/>
    </source>
</evidence>
<dbReference type="AlphaFoldDB" id="A0A7W5YPX9"/>
<evidence type="ECO:0000313" key="8">
    <source>
        <dbReference type="Proteomes" id="UP000579945"/>
    </source>
</evidence>
<protein>
    <recommendedName>
        <fullName evidence="9">MFS transporter</fullName>
    </recommendedName>
</protein>
<feature type="transmembrane region" description="Helical" evidence="6">
    <location>
        <begin position="316"/>
        <end position="341"/>
    </location>
</feature>
<feature type="transmembrane region" description="Helical" evidence="6">
    <location>
        <begin position="374"/>
        <end position="396"/>
    </location>
</feature>
<feature type="transmembrane region" description="Helical" evidence="6">
    <location>
        <begin position="58"/>
        <end position="81"/>
    </location>
</feature>
<evidence type="ECO:0000256" key="4">
    <source>
        <dbReference type="ARBA" id="ARBA00022989"/>
    </source>
</evidence>
<evidence type="ECO:0000256" key="1">
    <source>
        <dbReference type="ARBA" id="ARBA00004651"/>
    </source>
</evidence>
<feature type="transmembrane region" description="Helical" evidence="6">
    <location>
        <begin position="228"/>
        <end position="249"/>
    </location>
</feature>
<dbReference type="GO" id="GO:0005886">
    <property type="term" value="C:plasma membrane"/>
    <property type="evidence" value="ECO:0007669"/>
    <property type="project" value="UniProtKB-SubCell"/>
</dbReference>
<keyword evidence="2" id="KW-1003">Cell membrane</keyword>
<gene>
    <name evidence="7" type="ORF">FHR33_004837</name>
</gene>
<comment type="subcellular location">
    <subcellularLocation>
        <location evidence="1">Cell membrane</location>
        <topology evidence="1">Multi-pass membrane protein</topology>
    </subcellularLocation>
</comment>
<evidence type="ECO:0008006" key="9">
    <source>
        <dbReference type="Google" id="ProtNLM"/>
    </source>
</evidence>
<dbReference type="Gene3D" id="1.20.1250.20">
    <property type="entry name" value="MFS general substrate transporter like domains"/>
    <property type="match status" value="1"/>
</dbReference>
<dbReference type="GeneID" id="95391183"/>
<accession>A0A7W5YPX9</accession>
<dbReference type="Pfam" id="PF07690">
    <property type="entry name" value="MFS_1"/>
    <property type="match status" value="1"/>
</dbReference>
<evidence type="ECO:0000256" key="5">
    <source>
        <dbReference type="ARBA" id="ARBA00023136"/>
    </source>
</evidence>
<keyword evidence="3 6" id="KW-0812">Transmembrane</keyword>
<dbReference type="GO" id="GO:0022857">
    <property type="term" value="F:transmembrane transporter activity"/>
    <property type="evidence" value="ECO:0007669"/>
    <property type="project" value="InterPro"/>
</dbReference>
<feature type="transmembrane region" description="Helical" evidence="6">
    <location>
        <begin position="292"/>
        <end position="310"/>
    </location>
</feature>
<comment type="caution">
    <text evidence="7">The sequence shown here is derived from an EMBL/GenBank/DDBJ whole genome shotgun (WGS) entry which is preliminary data.</text>
</comment>
<dbReference type="RefSeq" id="WP_183651615.1">
    <property type="nucleotide sequence ID" value="NZ_JACIBV010000001.1"/>
</dbReference>
<dbReference type="PRINTS" id="PR01988">
    <property type="entry name" value="EXPORTERBACE"/>
</dbReference>
<evidence type="ECO:0000256" key="6">
    <source>
        <dbReference type="SAM" id="Phobius"/>
    </source>
</evidence>
<feature type="transmembrane region" description="Helical" evidence="6">
    <location>
        <begin position="101"/>
        <end position="126"/>
    </location>
</feature>
<dbReference type="PANTHER" id="PTHR23513">
    <property type="entry name" value="INTEGRAL MEMBRANE EFFLUX PROTEIN-RELATED"/>
    <property type="match status" value="1"/>
</dbReference>
<proteinExistence type="predicted"/>
<dbReference type="InterPro" id="IPR036259">
    <property type="entry name" value="MFS_trans_sf"/>
</dbReference>
<keyword evidence="8" id="KW-1185">Reference proteome</keyword>
<dbReference type="CDD" id="cd06173">
    <property type="entry name" value="MFS_MefA_like"/>
    <property type="match status" value="1"/>
</dbReference>
<name>A0A7W5YPX9_9ACTN</name>
<evidence type="ECO:0000256" key="3">
    <source>
        <dbReference type="ARBA" id="ARBA00022692"/>
    </source>
</evidence>
<dbReference type="PANTHER" id="PTHR23513:SF11">
    <property type="entry name" value="STAPHYLOFERRIN A TRANSPORTER"/>
    <property type="match status" value="1"/>
</dbReference>
<feature type="transmembrane region" description="Helical" evidence="6">
    <location>
        <begin position="348"/>
        <end position="368"/>
    </location>
</feature>
<keyword evidence="5 6" id="KW-0472">Membrane</keyword>
<keyword evidence="4 6" id="KW-1133">Transmembrane helix</keyword>
<evidence type="ECO:0000313" key="7">
    <source>
        <dbReference type="EMBL" id="MBB3728977.1"/>
    </source>
</evidence>
<feature type="transmembrane region" description="Helical" evidence="6">
    <location>
        <begin position="147"/>
        <end position="174"/>
    </location>
</feature>
<feature type="transmembrane region" description="Helical" evidence="6">
    <location>
        <begin position="261"/>
        <end position="280"/>
    </location>
</feature>
<dbReference type="Proteomes" id="UP000579945">
    <property type="component" value="Unassembled WGS sequence"/>
</dbReference>
<organism evidence="7 8">
    <name type="scientific">Nonomuraea dietziae</name>
    <dbReference type="NCBI Taxonomy" id="65515"/>
    <lineage>
        <taxon>Bacteria</taxon>
        <taxon>Bacillati</taxon>
        <taxon>Actinomycetota</taxon>
        <taxon>Actinomycetes</taxon>
        <taxon>Streptosporangiales</taxon>
        <taxon>Streptosporangiaceae</taxon>
        <taxon>Nonomuraea</taxon>
    </lineage>
</organism>
<dbReference type="SUPFAM" id="SSF103473">
    <property type="entry name" value="MFS general substrate transporter"/>
    <property type="match status" value="1"/>
</dbReference>
<dbReference type="EMBL" id="JACIBV010000001">
    <property type="protein sequence ID" value="MBB3728977.1"/>
    <property type="molecule type" value="Genomic_DNA"/>
</dbReference>
<dbReference type="InterPro" id="IPR022324">
    <property type="entry name" value="Bacilysin_exporter_BacE_put"/>
</dbReference>